<keyword evidence="3" id="KW-1185">Reference proteome</keyword>
<gene>
    <name evidence="2" type="ORF">FN846DRAFT_88575</name>
</gene>
<sequence length="247" mass="27179">MLEEQEKGHVKFDYIASEDNPAVLLTKALPVARHQRPRESGDEVHRDVLPAAIGPRGLSPRGSLVSGGLLAYIGSALKKYRELAVRGSLRYYGPVDVYASSPPCTVSSRCCLLGTSPLQSHSIWTSGSPGVQVQEEKRRSRAHSGVGSSSLTSPACNLTVSGLLDRLVYRFKKKRAFRKRIWVSVHWSLVTCWRIYWQCARVVQGACSTHFTELDVYASGSQCTVSSRCSQLAGYPFNNSCLPVCLM</sequence>
<accession>A0A5J5ET37</accession>
<dbReference type="EMBL" id="VXIS01000135">
    <property type="protein sequence ID" value="KAA8902239.1"/>
    <property type="molecule type" value="Genomic_DNA"/>
</dbReference>
<evidence type="ECO:0000256" key="1">
    <source>
        <dbReference type="SAM" id="MobiDB-lite"/>
    </source>
</evidence>
<proteinExistence type="predicted"/>
<evidence type="ECO:0000313" key="3">
    <source>
        <dbReference type="Proteomes" id="UP000326924"/>
    </source>
</evidence>
<organism evidence="2 3">
    <name type="scientific">Sphaerosporella brunnea</name>
    <dbReference type="NCBI Taxonomy" id="1250544"/>
    <lineage>
        <taxon>Eukaryota</taxon>
        <taxon>Fungi</taxon>
        <taxon>Dikarya</taxon>
        <taxon>Ascomycota</taxon>
        <taxon>Pezizomycotina</taxon>
        <taxon>Pezizomycetes</taxon>
        <taxon>Pezizales</taxon>
        <taxon>Pyronemataceae</taxon>
        <taxon>Sphaerosporella</taxon>
    </lineage>
</organism>
<dbReference type="Proteomes" id="UP000326924">
    <property type="component" value="Unassembled WGS sequence"/>
</dbReference>
<comment type="caution">
    <text evidence="2">The sequence shown here is derived from an EMBL/GenBank/DDBJ whole genome shotgun (WGS) entry which is preliminary data.</text>
</comment>
<dbReference type="InParanoid" id="A0A5J5ET37"/>
<evidence type="ECO:0000313" key="2">
    <source>
        <dbReference type="EMBL" id="KAA8902239.1"/>
    </source>
</evidence>
<name>A0A5J5ET37_9PEZI</name>
<protein>
    <submittedName>
        <fullName evidence="2">Uncharacterized protein</fullName>
    </submittedName>
</protein>
<dbReference type="AlphaFoldDB" id="A0A5J5ET37"/>
<reference evidence="2 3" key="1">
    <citation type="submission" date="2019-09" db="EMBL/GenBank/DDBJ databases">
        <title>Draft genome of the ectomycorrhizal ascomycete Sphaerosporella brunnea.</title>
        <authorList>
            <consortium name="DOE Joint Genome Institute"/>
            <person name="Benucci G.M."/>
            <person name="Marozzi G."/>
            <person name="Antonielli L."/>
            <person name="Sanchez S."/>
            <person name="Marco P."/>
            <person name="Wang X."/>
            <person name="Falini L.B."/>
            <person name="Barry K."/>
            <person name="Haridas S."/>
            <person name="Lipzen A."/>
            <person name="Labutti K."/>
            <person name="Grigoriev I.V."/>
            <person name="Murat C."/>
            <person name="Martin F."/>
            <person name="Albertini E."/>
            <person name="Donnini D."/>
            <person name="Bonito G."/>
        </authorList>
    </citation>
    <scope>NUCLEOTIDE SEQUENCE [LARGE SCALE GENOMIC DNA]</scope>
    <source>
        <strain evidence="2 3">Sb_GMNB300</strain>
    </source>
</reference>
<feature type="region of interest" description="Disordered" evidence="1">
    <location>
        <begin position="125"/>
        <end position="151"/>
    </location>
</feature>